<dbReference type="Pfam" id="PF16562">
    <property type="entry name" value="HECW_N"/>
    <property type="match status" value="1"/>
</dbReference>
<feature type="region of interest" description="Disordered" evidence="1">
    <location>
        <begin position="704"/>
        <end position="819"/>
    </location>
</feature>
<gene>
    <name evidence="3" type="ORF">NP493_328g00000</name>
</gene>
<dbReference type="Gene3D" id="2.60.40.2840">
    <property type="match status" value="1"/>
</dbReference>
<feature type="compositionally biased region" description="Basic and acidic residues" evidence="1">
    <location>
        <begin position="733"/>
        <end position="742"/>
    </location>
</feature>
<feature type="domain" description="C2" evidence="2">
    <location>
        <begin position="131"/>
        <end position="274"/>
    </location>
</feature>
<dbReference type="SMART" id="SM00239">
    <property type="entry name" value="C2"/>
    <property type="match status" value="1"/>
</dbReference>
<feature type="region of interest" description="Disordered" evidence="1">
    <location>
        <begin position="434"/>
        <end position="591"/>
    </location>
</feature>
<reference evidence="3" key="1">
    <citation type="journal article" date="2023" name="Mol. Biol. Evol.">
        <title>Third-Generation Sequencing Reveals the Adaptive Role of the Epigenome in Three Deep-Sea Polychaetes.</title>
        <authorList>
            <person name="Perez M."/>
            <person name="Aroh O."/>
            <person name="Sun Y."/>
            <person name="Lan Y."/>
            <person name="Juniper S.K."/>
            <person name="Young C.R."/>
            <person name="Angers B."/>
            <person name="Qian P.Y."/>
        </authorList>
    </citation>
    <scope>NUCLEOTIDE SEQUENCE</scope>
    <source>
        <strain evidence="3">R07B-5</strain>
    </source>
</reference>
<evidence type="ECO:0000313" key="3">
    <source>
        <dbReference type="EMBL" id="KAK2182987.1"/>
    </source>
</evidence>
<accession>A0AAD9L511</accession>
<dbReference type="Proteomes" id="UP001209878">
    <property type="component" value="Unassembled WGS sequence"/>
</dbReference>
<dbReference type="InterPro" id="IPR000008">
    <property type="entry name" value="C2_dom"/>
</dbReference>
<comment type="caution">
    <text evidence="3">The sequence shown here is derived from an EMBL/GenBank/DDBJ whole genome shotgun (WGS) entry which is preliminary data.</text>
</comment>
<feature type="compositionally biased region" description="Polar residues" evidence="1">
    <location>
        <begin position="704"/>
        <end position="715"/>
    </location>
</feature>
<dbReference type="Gene3D" id="2.60.40.150">
    <property type="entry name" value="C2 domain"/>
    <property type="match status" value="1"/>
</dbReference>
<dbReference type="AlphaFoldDB" id="A0AAD9L511"/>
<protein>
    <recommendedName>
        <fullName evidence="2">C2 domain-containing protein</fullName>
    </recommendedName>
</protein>
<feature type="region of interest" description="Disordered" evidence="1">
    <location>
        <begin position="18"/>
        <end position="40"/>
    </location>
</feature>
<proteinExistence type="predicted"/>
<dbReference type="EMBL" id="JAODUO010000328">
    <property type="protein sequence ID" value="KAK2182987.1"/>
    <property type="molecule type" value="Genomic_DNA"/>
</dbReference>
<feature type="compositionally biased region" description="Basic and acidic residues" evidence="1">
    <location>
        <begin position="107"/>
        <end position="120"/>
    </location>
</feature>
<feature type="compositionally biased region" description="Low complexity" evidence="1">
    <location>
        <begin position="561"/>
        <end position="574"/>
    </location>
</feature>
<feature type="region of interest" description="Disordered" evidence="1">
    <location>
        <begin position="107"/>
        <end position="150"/>
    </location>
</feature>
<feature type="compositionally biased region" description="Polar residues" evidence="1">
    <location>
        <begin position="543"/>
        <end position="558"/>
    </location>
</feature>
<dbReference type="InterPro" id="IPR035892">
    <property type="entry name" value="C2_domain_sf"/>
</dbReference>
<evidence type="ECO:0000256" key="1">
    <source>
        <dbReference type="SAM" id="MobiDB-lite"/>
    </source>
</evidence>
<keyword evidence="4" id="KW-1185">Reference proteome</keyword>
<feature type="compositionally biased region" description="Low complexity" evidence="1">
    <location>
        <begin position="523"/>
        <end position="539"/>
    </location>
</feature>
<dbReference type="Pfam" id="PF00168">
    <property type="entry name" value="C2"/>
    <property type="match status" value="1"/>
</dbReference>
<name>A0AAD9L511_RIDPI</name>
<feature type="compositionally biased region" description="Pro residues" evidence="1">
    <location>
        <begin position="766"/>
        <end position="780"/>
    </location>
</feature>
<dbReference type="PROSITE" id="PS50004">
    <property type="entry name" value="C2"/>
    <property type="match status" value="1"/>
</dbReference>
<evidence type="ECO:0000313" key="4">
    <source>
        <dbReference type="Proteomes" id="UP001209878"/>
    </source>
</evidence>
<dbReference type="InterPro" id="IPR032348">
    <property type="entry name" value="HECW_N"/>
</dbReference>
<feature type="compositionally biased region" description="Basic and acidic residues" evidence="1">
    <location>
        <begin position="491"/>
        <end position="503"/>
    </location>
</feature>
<organism evidence="3 4">
    <name type="scientific">Ridgeia piscesae</name>
    <name type="common">Tubeworm</name>
    <dbReference type="NCBI Taxonomy" id="27915"/>
    <lineage>
        <taxon>Eukaryota</taxon>
        <taxon>Metazoa</taxon>
        <taxon>Spiralia</taxon>
        <taxon>Lophotrochozoa</taxon>
        <taxon>Annelida</taxon>
        <taxon>Polychaeta</taxon>
        <taxon>Sedentaria</taxon>
        <taxon>Canalipalpata</taxon>
        <taxon>Sabellida</taxon>
        <taxon>Siboglinidae</taxon>
        <taxon>Ridgeia</taxon>
    </lineage>
</organism>
<evidence type="ECO:0000259" key="2">
    <source>
        <dbReference type="PROSITE" id="PS50004"/>
    </source>
</evidence>
<feature type="compositionally biased region" description="Polar residues" evidence="1">
    <location>
        <begin position="27"/>
        <end position="36"/>
    </location>
</feature>
<feature type="compositionally biased region" description="Low complexity" evidence="1">
    <location>
        <begin position="781"/>
        <end position="800"/>
    </location>
</feature>
<dbReference type="SUPFAM" id="SSF49562">
    <property type="entry name" value="C2 domain (Calcium/lipid-binding domain, CaLB)"/>
    <property type="match status" value="1"/>
</dbReference>
<sequence length="819" mass="87121">MAAATRVLRRSVSSEVSGSVRHAPCQRSRSSGSSLTPLGLQQKASSDSNLVRHFLCHRSSLTVDREEYVLGSGEKVTVSWDIQEDVSSSDWIGLFLVGERDPSKNIDYRSRGDSGTRKGEISCSDTIAIKKRPEPAQGASSPEAVDGQDHTGTRQLCHVTISNISAHCLKKGMFFNPDPYVKLSVQPGNRASLPRLSHHGQHMKTSIQANTTNPDWATDEEFPFKLLPTDSVEFVVKDKFAKSRPTISRFLGKLSVPGQKIVDITQTGASTLTYNLMRRNPSDNVSGYLVFTVDTSRNGIGRLSFLSHNLFLLSDGTSPVMSPLRSRRRLEQSHVAETSLDGQDRPDFEDTVSLSALTRGRLHDSLICDDMLSCSPPCIAVVPSIECGMYDEAGIPHGQTGVAVECPAPPVGSPAELISTDRLVDGVSSVVKSDTVRESPELNAGGSNAASALWEVPSEPPPLPPKTKLRSLSRNVLGPGVGAQDASSKTRNCDGDGRSERTLGDVILTAADSPQSMRGRIQSGSVSSTASSCSTTEAESQVDGATSSASPSFSYNDESVTDGGATSTGDTAGSRTMPQPPVSPPRSRVLSLSDQLARIPNIESAISPDITTSSHSFLFSVGPRSGASVSETPATTSVVEPANAQLVVTSRLVSQRSSSPVVMDTPQRCVAVTPQSPRLDSIGDSIVDTPPGTLFCMTQTDSESELRTASVSSIDGASAEQPPVLPPRRLRHDRSPSRGTERLRHHSPSTPPPPPPSVRERVAPPEVAPRPESSPPPELPPRNAVVASPPSPTLSSLVPVQRPSASLRDTPTAGRSIFI</sequence>